<dbReference type="RefSeq" id="XP_052738881.1">
    <property type="nucleotide sequence ID" value="XM_052882921.1"/>
</dbReference>
<evidence type="ECO:0000313" key="2">
    <source>
        <dbReference type="Proteomes" id="UP001652582"/>
    </source>
</evidence>
<feature type="region of interest" description="Disordered" evidence="1">
    <location>
        <begin position="105"/>
        <end position="132"/>
    </location>
</feature>
<dbReference type="PANTHER" id="PTHR16295:SF10">
    <property type="entry name" value="EXPRESSED PROTEIN"/>
    <property type="match status" value="1"/>
</dbReference>
<dbReference type="InterPro" id="IPR051986">
    <property type="entry name" value="Innate_Immune_Apopt_Reg"/>
</dbReference>
<name>A0ABM3LIJ5_BICAN</name>
<reference evidence="3" key="1">
    <citation type="submission" date="2025-08" db="UniProtKB">
        <authorList>
            <consortium name="RefSeq"/>
        </authorList>
    </citation>
    <scope>IDENTIFICATION</scope>
</reference>
<keyword evidence="2" id="KW-1185">Reference proteome</keyword>
<feature type="compositionally biased region" description="Low complexity" evidence="1">
    <location>
        <begin position="107"/>
        <end position="116"/>
    </location>
</feature>
<protein>
    <submittedName>
        <fullName evidence="3">TRAF-type zinc finger domain-containing protein 1-like</fullName>
    </submittedName>
</protein>
<evidence type="ECO:0000256" key="1">
    <source>
        <dbReference type="SAM" id="MobiDB-lite"/>
    </source>
</evidence>
<proteinExistence type="predicted"/>
<accession>A0ABM3LIJ5</accession>
<dbReference type="Proteomes" id="UP001652582">
    <property type="component" value="Chromosome 8"/>
</dbReference>
<gene>
    <name evidence="3" type="primary">LOC128198313</name>
</gene>
<dbReference type="PANTHER" id="PTHR16295">
    <property type="entry name" value="TRAF-TYPE ZINC FINGER PROTEIN-RELATED"/>
    <property type="match status" value="1"/>
</dbReference>
<sequence>MDESETKTCENCKRDIPCVNFTTHAVHCARNLSVCPACKEPVPHAELPAHHDKMHKLPHARNLSVCPACKEPVPHAELPAHHDKMHKLRECPLALCMIRFSTRAQPQRVPRVQGARAARRAARPPRQDAQAA</sequence>
<evidence type="ECO:0000313" key="3">
    <source>
        <dbReference type="RefSeq" id="XP_052738881.1"/>
    </source>
</evidence>
<organism evidence="2 3">
    <name type="scientific">Bicyclus anynana</name>
    <name type="common">Squinting bush brown butterfly</name>
    <dbReference type="NCBI Taxonomy" id="110368"/>
    <lineage>
        <taxon>Eukaryota</taxon>
        <taxon>Metazoa</taxon>
        <taxon>Ecdysozoa</taxon>
        <taxon>Arthropoda</taxon>
        <taxon>Hexapoda</taxon>
        <taxon>Insecta</taxon>
        <taxon>Pterygota</taxon>
        <taxon>Neoptera</taxon>
        <taxon>Endopterygota</taxon>
        <taxon>Lepidoptera</taxon>
        <taxon>Glossata</taxon>
        <taxon>Ditrysia</taxon>
        <taxon>Papilionoidea</taxon>
        <taxon>Nymphalidae</taxon>
        <taxon>Satyrinae</taxon>
        <taxon>Satyrini</taxon>
        <taxon>Mycalesina</taxon>
        <taxon>Bicyclus</taxon>
    </lineage>
</organism>
<dbReference type="GeneID" id="128198313"/>